<gene>
    <name evidence="1" type="ORF">DWG24_11755</name>
</gene>
<dbReference type="EMBL" id="CP033622">
    <property type="protein sequence ID" value="QIZ53228.1"/>
    <property type="molecule type" value="Genomic_DNA"/>
</dbReference>
<protein>
    <submittedName>
        <fullName evidence="1">Uncharacterized protein</fullName>
    </submittedName>
</protein>
<evidence type="ECO:0000313" key="1">
    <source>
        <dbReference type="EMBL" id="QIZ53228.1"/>
    </source>
</evidence>
<name>A0AAE7D0W3_9GAMM</name>
<evidence type="ECO:0000313" key="2">
    <source>
        <dbReference type="Proteomes" id="UP000500801"/>
    </source>
</evidence>
<proteinExistence type="predicted"/>
<accession>A0AAE7D0W3</accession>
<sequence length="62" mass="6976">MAAHNDVESIERILKTDCFMPASGMKVDQVVSRESGGVTQIKIYHKGNLYDLWTSKYNLSAK</sequence>
<dbReference type="AlphaFoldDB" id="A0AAE7D0W3"/>
<reference evidence="1 2" key="1">
    <citation type="submission" date="2018-11" db="EMBL/GenBank/DDBJ databases">
        <title>Complete genome sequence of Dickeya zeae strain CE1 infecting Canna edulis Ker-Gawl. in China.</title>
        <authorList>
            <person name="Zhang J."/>
            <person name="Lin B."/>
            <person name="Shen H."/>
            <person name="Jiang S."/>
            <person name="Pu X."/>
            <person name="Sun D."/>
        </authorList>
    </citation>
    <scope>NUCLEOTIDE SEQUENCE [LARGE SCALE GENOMIC DNA]</scope>
    <source>
        <strain evidence="1 2">CE1</strain>
    </source>
</reference>
<dbReference type="Proteomes" id="UP000500801">
    <property type="component" value="Chromosome"/>
</dbReference>
<organism evidence="1 2">
    <name type="scientific">Dickeya zeae</name>
    <dbReference type="NCBI Taxonomy" id="204042"/>
    <lineage>
        <taxon>Bacteria</taxon>
        <taxon>Pseudomonadati</taxon>
        <taxon>Pseudomonadota</taxon>
        <taxon>Gammaproteobacteria</taxon>
        <taxon>Enterobacterales</taxon>
        <taxon>Pectobacteriaceae</taxon>
        <taxon>Dickeya</taxon>
    </lineage>
</organism>